<gene>
    <name evidence="1" type="ORF">SAMN06265337_1964</name>
</gene>
<evidence type="ECO:0000313" key="2">
    <source>
        <dbReference type="Proteomes" id="UP000198131"/>
    </source>
</evidence>
<reference evidence="2" key="1">
    <citation type="submission" date="2017-06" db="EMBL/GenBank/DDBJ databases">
        <authorList>
            <person name="Varghese N."/>
            <person name="Submissions S."/>
        </authorList>
    </citation>
    <scope>NUCLEOTIDE SEQUENCE [LARGE SCALE GENOMIC DNA]</scope>
    <source>
        <strain evidence="2">DSM 11116</strain>
    </source>
</reference>
<accession>A0A212TNQ0</accession>
<protein>
    <recommendedName>
        <fullName evidence="3">Lipoprotein</fullName>
    </recommendedName>
</protein>
<organism evidence="1 2">
    <name type="scientific">Hymenobacter gelipurpurascens</name>
    <dbReference type="NCBI Taxonomy" id="89968"/>
    <lineage>
        <taxon>Bacteria</taxon>
        <taxon>Pseudomonadati</taxon>
        <taxon>Bacteroidota</taxon>
        <taxon>Cytophagia</taxon>
        <taxon>Cytophagales</taxon>
        <taxon>Hymenobacteraceae</taxon>
        <taxon>Hymenobacter</taxon>
    </lineage>
</organism>
<dbReference type="EMBL" id="FYEW01000001">
    <property type="protein sequence ID" value="SNC67476.1"/>
    <property type="molecule type" value="Genomic_DNA"/>
</dbReference>
<dbReference type="Proteomes" id="UP000198131">
    <property type="component" value="Unassembled WGS sequence"/>
</dbReference>
<evidence type="ECO:0000313" key="1">
    <source>
        <dbReference type="EMBL" id="SNC67476.1"/>
    </source>
</evidence>
<evidence type="ECO:0008006" key="3">
    <source>
        <dbReference type="Google" id="ProtNLM"/>
    </source>
</evidence>
<dbReference type="AlphaFoldDB" id="A0A212TNQ0"/>
<keyword evidence="2" id="KW-1185">Reference proteome</keyword>
<sequence length="212" mass="23361">MRFLHMKLSSTTINTRLLAFSLCGMLLGSCQETTPRDIATAAPDVSADSAMASAETTGEYLDWETASLNGKQPALGKTEALYKMLGQPDSVVKPNMNEFCGSFYDKPLQYAYFKQSVVEVYGDTAVIGSLNFRNNPQLELRTAAIRLNHNTTLDELTKRFPQAAKKQGSVDVEGLGKLTTISIPTGKTPNDDAWLLFFDGGKLVRIDYWMPC</sequence>
<dbReference type="PROSITE" id="PS51257">
    <property type="entry name" value="PROKAR_LIPOPROTEIN"/>
    <property type="match status" value="1"/>
</dbReference>
<name>A0A212TNQ0_9BACT</name>
<proteinExistence type="predicted"/>